<proteinExistence type="predicted"/>
<name>A0A9D3P4J4_9TELE</name>
<gene>
    <name evidence="1" type="ORF">KOW79_003045</name>
</gene>
<keyword evidence="2" id="KW-1185">Reference proteome</keyword>
<evidence type="ECO:0000313" key="1">
    <source>
        <dbReference type="EMBL" id="KAG7332910.1"/>
    </source>
</evidence>
<dbReference type="EMBL" id="JAHKSW010000004">
    <property type="protein sequence ID" value="KAG7332910.1"/>
    <property type="molecule type" value="Genomic_DNA"/>
</dbReference>
<accession>A0A9D3P4J4</accession>
<comment type="caution">
    <text evidence="1">The sequence shown here is derived from an EMBL/GenBank/DDBJ whole genome shotgun (WGS) entry which is preliminary data.</text>
</comment>
<reference evidence="1 2" key="1">
    <citation type="submission" date="2021-06" db="EMBL/GenBank/DDBJ databases">
        <title>Chromosome-level genome assembly of the red-tail catfish (Hemibagrus wyckioides).</title>
        <authorList>
            <person name="Shao F."/>
        </authorList>
    </citation>
    <scope>NUCLEOTIDE SEQUENCE [LARGE SCALE GENOMIC DNA]</scope>
    <source>
        <strain evidence="1">EC202008001</strain>
        <tissue evidence="1">Blood</tissue>
    </source>
</reference>
<sequence length="131" mass="14635">MPQRQASKPQSERRVGAQLVLLSPPFRSTMPSFSLCPTLHELEPAPRRLPSLLTPTAKELNATQQPHLKKDDQGRFRCQLEQELRVSRGHAPPSTPETFPELVSNRPSAGLLSSERDCQLLVDLKLSLATF</sequence>
<dbReference type="AlphaFoldDB" id="A0A9D3P4J4"/>
<dbReference type="Proteomes" id="UP000824219">
    <property type="component" value="Linkage Group LG04"/>
</dbReference>
<protein>
    <submittedName>
        <fullName evidence="1">Uncharacterized protein</fullName>
    </submittedName>
</protein>
<evidence type="ECO:0000313" key="2">
    <source>
        <dbReference type="Proteomes" id="UP000824219"/>
    </source>
</evidence>
<organism evidence="1 2">
    <name type="scientific">Hemibagrus wyckioides</name>
    <dbReference type="NCBI Taxonomy" id="337641"/>
    <lineage>
        <taxon>Eukaryota</taxon>
        <taxon>Metazoa</taxon>
        <taxon>Chordata</taxon>
        <taxon>Craniata</taxon>
        <taxon>Vertebrata</taxon>
        <taxon>Euteleostomi</taxon>
        <taxon>Actinopterygii</taxon>
        <taxon>Neopterygii</taxon>
        <taxon>Teleostei</taxon>
        <taxon>Ostariophysi</taxon>
        <taxon>Siluriformes</taxon>
        <taxon>Bagridae</taxon>
        <taxon>Hemibagrus</taxon>
    </lineage>
</organism>